<dbReference type="EMBL" id="BMAV01023477">
    <property type="protein sequence ID" value="GFY79248.1"/>
    <property type="molecule type" value="Genomic_DNA"/>
</dbReference>
<reference evidence="1" key="1">
    <citation type="submission" date="2020-08" db="EMBL/GenBank/DDBJ databases">
        <title>Multicomponent nature underlies the extraordinary mechanical properties of spider dragline silk.</title>
        <authorList>
            <person name="Kono N."/>
            <person name="Nakamura H."/>
            <person name="Mori M."/>
            <person name="Yoshida Y."/>
            <person name="Ohtoshi R."/>
            <person name="Malay A.D."/>
            <person name="Moran D.A.P."/>
            <person name="Tomita M."/>
            <person name="Numata K."/>
            <person name="Arakawa K."/>
        </authorList>
    </citation>
    <scope>NUCLEOTIDE SEQUENCE</scope>
</reference>
<proteinExistence type="predicted"/>
<sequence>MNFELGVANSSSGKAHDLISSLGSGDLYSLIAGVSSVLLNRPGRWSPTFAYMWVDRNGRPVSPPSTHPRSPTFKKVMHTFWHTMFSYDHDTQWSSSRARGHRVMRTR</sequence>
<evidence type="ECO:0000313" key="2">
    <source>
        <dbReference type="Proteomes" id="UP000886998"/>
    </source>
</evidence>
<dbReference type="AlphaFoldDB" id="A0A8X7CS64"/>
<name>A0A8X7CS64_9ARAC</name>
<organism evidence="1 2">
    <name type="scientific">Trichonephila inaurata madagascariensis</name>
    <dbReference type="NCBI Taxonomy" id="2747483"/>
    <lineage>
        <taxon>Eukaryota</taxon>
        <taxon>Metazoa</taxon>
        <taxon>Ecdysozoa</taxon>
        <taxon>Arthropoda</taxon>
        <taxon>Chelicerata</taxon>
        <taxon>Arachnida</taxon>
        <taxon>Araneae</taxon>
        <taxon>Araneomorphae</taxon>
        <taxon>Entelegynae</taxon>
        <taxon>Araneoidea</taxon>
        <taxon>Nephilidae</taxon>
        <taxon>Trichonephila</taxon>
        <taxon>Trichonephila inaurata</taxon>
    </lineage>
</organism>
<gene>
    <name evidence="1" type="primary">AVEN_126076_1</name>
    <name evidence="1" type="ORF">TNIN_498631</name>
</gene>
<comment type="caution">
    <text evidence="1">The sequence shown here is derived from an EMBL/GenBank/DDBJ whole genome shotgun (WGS) entry which is preliminary data.</text>
</comment>
<dbReference type="OrthoDB" id="6407567at2759"/>
<dbReference type="Proteomes" id="UP000886998">
    <property type="component" value="Unassembled WGS sequence"/>
</dbReference>
<keyword evidence="2" id="KW-1185">Reference proteome</keyword>
<accession>A0A8X7CS64</accession>
<protein>
    <submittedName>
        <fullName evidence="1">Uncharacterized protein</fullName>
    </submittedName>
</protein>
<evidence type="ECO:0000313" key="1">
    <source>
        <dbReference type="EMBL" id="GFY79248.1"/>
    </source>
</evidence>